<keyword evidence="1 5" id="KW-0732">Signal</keyword>
<evidence type="ECO:0000313" key="7">
    <source>
        <dbReference type="EMBL" id="MDS1310110.1"/>
    </source>
</evidence>
<evidence type="ECO:0000256" key="2">
    <source>
        <dbReference type="ARBA" id="ARBA00023136"/>
    </source>
</evidence>
<feature type="signal peptide" evidence="5">
    <location>
        <begin position="1"/>
        <end position="19"/>
    </location>
</feature>
<organism evidence="7 8">
    <name type="scientific">Marinobacter xiaoshiensis</name>
    <dbReference type="NCBI Taxonomy" id="3073652"/>
    <lineage>
        <taxon>Bacteria</taxon>
        <taxon>Pseudomonadati</taxon>
        <taxon>Pseudomonadota</taxon>
        <taxon>Gammaproteobacteria</taxon>
        <taxon>Pseudomonadales</taxon>
        <taxon>Marinobacteraceae</taxon>
        <taxon>Marinobacter</taxon>
    </lineage>
</organism>
<keyword evidence="3" id="KW-0564">Palmitate</keyword>
<evidence type="ECO:0000313" key="8">
    <source>
        <dbReference type="Proteomes" id="UP001267407"/>
    </source>
</evidence>
<dbReference type="EMBL" id="JAVMBO010000010">
    <property type="protein sequence ID" value="MDS1310110.1"/>
    <property type="molecule type" value="Genomic_DNA"/>
</dbReference>
<name>A0ABU2HIH0_9GAMM</name>
<keyword evidence="2" id="KW-0472">Membrane</keyword>
<reference evidence="7" key="1">
    <citation type="submission" date="2023-09" db="EMBL/GenBank/DDBJ databases">
        <title>Marinobacter sediminicola sp. nov. and Marinobacter maritimum sp. nov., isolated from marine sediment.</title>
        <authorList>
            <person name="An J."/>
        </authorList>
    </citation>
    <scope>NUCLEOTIDE SEQUENCE</scope>
    <source>
        <strain evidence="7">F60267</strain>
    </source>
</reference>
<accession>A0ABU2HIH0</accession>
<evidence type="ECO:0000256" key="1">
    <source>
        <dbReference type="ARBA" id="ARBA00022729"/>
    </source>
</evidence>
<dbReference type="Proteomes" id="UP001267407">
    <property type="component" value="Unassembled WGS sequence"/>
</dbReference>
<keyword evidence="4" id="KW-0449">Lipoprotein</keyword>
<protein>
    <submittedName>
        <fullName evidence="7">MliC family protein</fullName>
    </submittedName>
</protein>
<proteinExistence type="predicted"/>
<evidence type="ECO:0000256" key="4">
    <source>
        <dbReference type="ARBA" id="ARBA00023288"/>
    </source>
</evidence>
<comment type="caution">
    <text evidence="7">The sequence shown here is derived from an EMBL/GenBank/DDBJ whole genome shotgun (WGS) entry which is preliminary data.</text>
</comment>
<evidence type="ECO:0000259" key="6">
    <source>
        <dbReference type="Pfam" id="PF09864"/>
    </source>
</evidence>
<dbReference type="SUPFAM" id="SSF141488">
    <property type="entry name" value="YdhA-like"/>
    <property type="match status" value="1"/>
</dbReference>
<evidence type="ECO:0000256" key="3">
    <source>
        <dbReference type="ARBA" id="ARBA00023139"/>
    </source>
</evidence>
<dbReference type="InterPro" id="IPR036328">
    <property type="entry name" value="MliC_sf"/>
</dbReference>
<keyword evidence="8" id="KW-1185">Reference proteome</keyword>
<gene>
    <name evidence="7" type="ORF">RKA07_08325</name>
</gene>
<dbReference type="InterPro" id="IPR018660">
    <property type="entry name" value="MliC"/>
</dbReference>
<dbReference type="Pfam" id="PF09864">
    <property type="entry name" value="MliC"/>
    <property type="match status" value="1"/>
</dbReference>
<evidence type="ECO:0000256" key="5">
    <source>
        <dbReference type="SAM" id="SignalP"/>
    </source>
</evidence>
<sequence>MKIYAPLTLAPALFLTACASSSQDDAKAGSQTAATHTYQCESGETITATYPSNTSAVIQHKGAKHTMQIAVSASGSRYVGNELEWWTKGSGPGAEAALLHHKPDGTSGKIIENCAES</sequence>
<dbReference type="RefSeq" id="WP_310966095.1">
    <property type="nucleotide sequence ID" value="NZ_JAVMBO010000010.1"/>
</dbReference>
<feature type="domain" description="C-type lysozyme inhibitor" evidence="6">
    <location>
        <begin position="38"/>
        <end position="90"/>
    </location>
</feature>
<dbReference type="PROSITE" id="PS51257">
    <property type="entry name" value="PROKAR_LIPOPROTEIN"/>
    <property type="match status" value="1"/>
</dbReference>
<dbReference type="Gene3D" id="2.40.128.200">
    <property type="match status" value="1"/>
</dbReference>
<feature type="chain" id="PRO_5047022302" evidence="5">
    <location>
        <begin position="20"/>
        <end position="117"/>
    </location>
</feature>